<evidence type="ECO:0000256" key="2">
    <source>
        <dbReference type="ARBA" id="ARBA00023206"/>
    </source>
</evidence>
<comment type="function">
    <text evidence="4">Glutathione-dependent oxidoreductase that facilitates the maintenance of mitochondrial redox homeostasis upon induction of apoptosis by oxidative stress. Involved in response to hydrogen peroxide and regulation of apoptosis caused by oxidative stress. Acts as a very efficient catalyst of monothiol reactions because of its high affinity for protein glutathione-mixed disulfides. Can receive electrons not only from glutathione (GSH), but also from thioredoxin reductase supporting both monothiol and dithiol reactions. Efficiently catalyzes both glutathionylation and deglutathionylation of mitochondrial complex I, which in turn regulates the superoxide production by the complex. Overexpression decreases the susceptibility to apoptosis and prevents loss of cardiolipin and cytochrome c release.</text>
</comment>
<dbReference type="PRINTS" id="PR00160">
    <property type="entry name" value="GLUTAREDOXIN"/>
</dbReference>
<evidence type="ECO:0000313" key="9">
    <source>
        <dbReference type="RefSeq" id="XP_025416460.1"/>
    </source>
</evidence>
<reference evidence="9 10" key="1">
    <citation type="submission" date="2025-04" db="UniProtKB">
        <authorList>
            <consortium name="RefSeq"/>
        </authorList>
    </citation>
    <scope>IDENTIFICATION</scope>
    <source>
        <tissue evidence="9 10">Whole body</tissue>
    </source>
</reference>
<dbReference type="Gene3D" id="3.40.30.10">
    <property type="entry name" value="Glutaredoxin"/>
    <property type="match status" value="1"/>
</dbReference>
<dbReference type="InterPro" id="IPR011899">
    <property type="entry name" value="Glutaredoxin_euk/vir"/>
</dbReference>
<dbReference type="InterPro" id="IPR002109">
    <property type="entry name" value="Glutaredoxin"/>
</dbReference>
<dbReference type="AlphaFoldDB" id="A0A8B8G1I5"/>
<dbReference type="RefSeq" id="XP_025416461.1">
    <property type="nucleotide sequence ID" value="XM_025560676.1"/>
</dbReference>
<keyword evidence="8" id="KW-1185">Reference proteome</keyword>
<dbReference type="GO" id="GO:0015038">
    <property type="term" value="F:glutathione disulfide oxidoreductase activity"/>
    <property type="evidence" value="ECO:0007669"/>
    <property type="project" value="TreeGrafter"/>
</dbReference>
<dbReference type="PANTHER" id="PTHR45694">
    <property type="entry name" value="GLUTAREDOXIN 2"/>
    <property type="match status" value="1"/>
</dbReference>
<feature type="domain" description="Glutaredoxin" evidence="7">
    <location>
        <begin position="31"/>
        <end position="93"/>
    </location>
</feature>
<dbReference type="Proteomes" id="UP000694846">
    <property type="component" value="Unplaced"/>
</dbReference>
<evidence type="ECO:0000256" key="4">
    <source>
        <dbReference type="ARBA" id="ARBA00037470"/>
    </source>
</evidence>
<proteinExistence type="inferred from homology"/>
<dbReference type="GO" id="GO:0034599">
    <property type="term" value="P:cellular response to oxidative stress"/>
    <property type="evidence" value="ECO:0007669"/>
    <property type="project" value="TreeGrafter"/>
</dbReference>
<dbReference type="Pfam" id="PF00462">
    <property type="entry name" value="Glutaredoxin"/>
    <property type="match status" value="1"/>
</dbReference>
<evidence type="ECO:0000256" key="3">
    <source>
        <dbReference type="ARBA" id="ARBA00023284"/>
    </source>
</evidence>
<protein>
    <recommendedName>
        <fullName evidence="6">Glutaredoxin-2, mitochondrial</fullName>
    </recommendedName>
</protein>
<evidence type="ECO:0000256" key="5">
    <source>
        <dbReference type="ARBA" id="ARBA00038558"/>
    </source>
</evidence>
<evidence type="ECO:0000313" key="8">
    <source>
        <dbReference type="Proteomes" id="UP000694846"/>
    </source>
</evidence>
<dbReference type="PANTHER" id="PTHR45694:SF5">
    <property type="entry name" value="GLUTAREDOXIN 2"/>
    <property type="match status" value="1"/>
</dbReference>
<comment type="similarity">
    <text evidence="1">Belongs to the glutaredoxin family.</text>
</comment>
<evidence type="ECO:0000259" key="7">
    <source>
        <dbReference type="Pfam" id="PF00462"/>
    </source>
</evidence>
<evidence type="ECO:0000256" key="6">
    <source>
        <dbReference type="ARBA" id="ARBA00039819"/>
    </source>
</evidence>
<dbReference type="GO" id="GO:0005737">
    <property type="term" value="C:cytoplasm"/>
    <property type="evidence" value="ECO:0007669"/>
    <property type="project" value="TreeGrafter"/>
</dbReference>
<accession>A0A8B8G1I5</accession>
<gene>
    <name evidence="9 10" type="primary">LOC112687758</name>
</gene>
<dbReference type="OrthoDB" id="418495at2759"/>
<dbReference type="PROSITE" id="PS51354">
    <property type="entry name" value="GLUTAREDOXIN_2"/>
    <property type="match status" value="1"/>
</dbReference>
<dbReference type="InterPro" id="IPR014025">
    <property type="entry name" value="Glutaredoxin_subgr"/>
</dbReference>
<dbReference type="FunFam" id="3.40.30.10:FF:000026">
    <property type="entry name" value="Glutaredoxin 2"/>
    <property type="match status" value="1"/>
</dbReference>
<name>A0A8B8G1I5_9HEMI</name>
<dbReference type="InterPro" id="IPR036249">
    <property type="entry name" value="Thioredoxin-like_sf"/>
</dbReference>
<keyword evidence="2" id="KW-0318">Glutathionylation</keyword>
<organism evidence="8 10">
    <name type="scientific">Sipha flava</name>
    <name type="common">yellow sugarcane aphid</name>
    <dbReference type="NCBI Taxonomy" id="143950"/>
    <lineage>
        <taxon>Eukaryota</taxon>
        <taxon>Metazoa</taxon>
        <taxon>Ecdysozoa</taxon>
        <taxon>Arthropoda</taxon>
        <taxon>Hexapoda</taxon>
        <taxon>Insecta</taxon>
        <taxon>Pterygota</taxon>
        <taxon>Neoptera</taxon>
        <taxon>Paraneoptera</taxon>
        <taxon>Hemiptera</taxon>
        <taxon>Sternorrhyncha</taxon>
        <taxon>Aphidomorpha</taxon>
        <taxon>Aphidoidea</taxon>
        <taxon>Aphididae</taxon>
        <taxon>Sipha</taxon>
    </lineage>
</organism>
<dbReference type="SUPFAM" id="SSF52833">
    <property type="entry name" value="Thioredoxin-like"/>
    <property type="match status" value="1"/>
</dbReference>
<keyword evidence="3" id="KW-0676">Redox-active center</keyword>
<sequence length="112" mass="12416">MGSLSSKKISSPTQIMAATQFVNDAIAHDNIVIFSKTYCSYCRAAKECFDKLKVSYKSIELDNRNDMDDVQDALEKLTGARSVPRVFINGVFIGGGTEVKNMFKNGKLKELI</sequence>
<comment type="subunit">
    <text evidence="5">Monomer; active form. Homodimer; inactive form. The homodimer is probably linked by 1 2Fe-2S cluster.</text>
</comment>
<evidence type="ECO:0000313" key="10">
    <source>
        <dbReference type="RefSeq" id="XP_025416461.1"/>
    </source>
</evidence>
<dbReference type="CDD" id="cd03419">
    <property type="entry name" value="GRX_GRXh_1_2_like"/>
    <property type="match status" value="1"/>
</dbReference>
<dbReference type="GeneID" id="112687758"/>
<dbReference type="NCBIfam" id="TIGR02180">
    <property type="entry name" value="GRX_euk"/>
    <property type="match status" value="1"/>
</dbReference>
<evidence type="ECO:0000256" key="1">
    <source>
        <dbReference type="ARBA" id="ARBA00007787"/>
    </source>
</evidence>
<dbReference type="RefSeq" id="XP_025416460.1">
    <property type="nucleotide sequence ID" value="XM_025560675.1"/>
</dbReference>